<gene>
    <name evidence="1" type="ORF">RZS28_03745</name>
</gene>
<sequence>MAKAATPKVEHITRAPALADAGGAARRDAQLRANLAAYHIQAAAVLARQAHRIESENAERAFDKECNPIFWSVSASVIMAWAALEANINHLVKTFEDENAHNVGLVERCAFLYREPVAAKYEGLAKLKECELKETSNIFISFAALGDFRDALADFQPEWHDEEGRHAELCQEMREILKPVVGMPADAIFPFCHLSYECAKWAVVTATGVSAHYATLIGAKDQLAASWLDLELP</sequence>
<dbReference type="RefSeq" id="WP_407339867.1">
    <property type="nucleotide sequence ID" value="NZ_CP136862.1"/>
</dbReference>
<reference evidence="1 2" key="1">
    <citation type="submission" date="2023-10" db="EMBL/GenBank/DDBJ databases">
        <title>Novel methanotroph of the genus Methylocapsa from a subarctic wetland.</title>
        <authorList>
            <person name="Belova S.E."/>
            <person name="Oshkin I.Y."/>
            <person name="Miroshnikov K."/>
            <person name="Dedysh S.N."/>
        </authorList>
    </citation>
    <scope>NUCLEOTIDE SEQUENCE [LARGE SCALE GENOMIC DNA]</scope>
    <source>
        <strain evidence="1 2">RX1</strain>
    </source>
</reference>
<evidence type="ECO:0000313" key="1">
    <source>
        <dbReference type="EMBL" id="WOJ90419.1"/>
    </source>
</evidence>
<dbReference type="Proteomes" id="UP001626536">
    <property type="component" value="Chromosome"/>
</dbReference>
<proteinExistence type="predicted"/>
<protein>
    <submittedName>
        <fullName evidence="1">Uncharacterized protein</fullName>
    </submittedName>
</protein>
<dbReference type="EMBL" id="CP136862">
    <property type="protein sequence ID" value="WOJ90419.1"/>
    <property type="molecule type" value="Genomic_DNA"/>
</dbReference>
<organism evidence="1 2">
    <name type="scientific">Methylocapsa polymorpha</name>
    <dbReference type="NCBI Taxonomy" id="3080828"/>
    <lineage>
        <taxon>Bacteria</taxon>
        <taxon>Pseudomonadati</taxon>
        <taxon>Pseudomonadota</taxon>
        <taxon>Alphaproteobacteria</taxon>
        <taxon>Hyphomicrobiales</taxon>
        <taxon>Beijerinckiaceae</taxon>
        <taxon>Methylocapsa</taxon>
    </lineage>
</organism>
<name>A0ABZ0HV39_9HYPH</name>
<keyword evidence="2" id="KW-1185">Reference proteome</keyword>
<accession>A0ABZ0HV39</accession>
<evidence type="ECO:0000313" key="2">
    <source>
        <dbReference type="Proteomes" id="UP001626536"/>
    </source>
</evidence>